<dbReference type="RefSeq" id="WP_040566485.1">
    <property type="nucleotide sequence ID" value="NZ_ADVE02000001.1"/>
</dbReference>
<feature type="transmembrane region" description="Helical" evidence="8">
    <location>
        <begin position="65"/>
        <end position="86"/>
    </location>
</feature>
<keyword evidence="6 8" id="KW-1133">Transmembrane helix</keyword>
<evidence type="ECO:0000256" key="8">
    <source>
        <dbReference type="SAM" id="Phobius"/>
    </source>
</evidence>
<feature type="transmembrane region" description="Helical" evidence="8">
    <location>
        <begin position="242"/>
        <end position="269"/>
    </location>
</feature>
<dbReference type="Gene3D" id="1.10.3470.10">
    <property type="entry name" value="ABC transporter involved in vitamin B12 uptake, BtuC"/>
    <property type="match status" value="1"/>
</dbReference>
<evidence type="ECO:0000256" key="6">
    <source>
        <dbReference type="ARBA" id="ARBA00022989"/>
    </source>
</evidence>
<keyword evidence="4" id="KW-1003">Cell membrane</keyword>
<comment type="subcellular location">
    <subcellularLocation>
        <location evidence="1">Cell membrane</location>
        <topology evidence="1">Multi-pass membrane protein</topology>
    </subcellularLocation>
</comment>
<gene>
    <name evidence="9" type="ORF">CQW49_09665</name>
</gene>
<dbReference type="KEGG" id="mtw:CQW49_09665"/>
<evidence type="ECO:0000256" key="7">
    <source>
        <dbReference type="ARBA" id="ARBA00023136"/>
    </source>
</evidence>
<dbReference type="GO" id="GO:0033214">
    <property type="term" value="P:siderophore-iron import into cell"/>
    <property type="evidence" value="ECO:0007669"/>
    <property type="project" value="TreeGrafter"/>
</dbReference>
<keyword evidence="10" id="KW-1185">Reference proteome</keyword>
<feature type="transmembrane region" description="Helical" evidence="8">
    <location>
        <begin position="118"/>
        <end position="142"/>
    </location>
</feature>
<dbReference type="InterPro" id="IPR037294">
    <property type="entry name" value="ABC_BtuC-like"/>
</dbReference>
<evidence type="ECO:0000313" key="9">
    <source>
        <dbReference type="EMBL" id="ATQ68120.1"/>
    </source>
</evidence>
<dbReference type="GO" id="GO:0005886">
    <property type="term" value="C:plasma membrane"/>
    <property type="evidence" value="ECO:0007669"/>
    <property type="project" value="UniProtKB-SubCell"/>
</dbReference>
<feature type="transmembrane region" description="Helical" evidence="8">
    <location>
        <begin position="281"/>
        <end position="304"/>
    </location>
</feature>
<keyword evidence="3" id="KW-0813">Transport</keyword>
<evidence type="ECO:0000256" key="5">
    <source>
        <dbReference type="ARBA" id="ARBA00022692"/>
    </source>
</evidence>
<dbReference type="Pfam" id="PF01032">
    <property type="entry name" value="FecCD"/>
    <property type="match status" value="1"/>
</dbReference>
<dbReference type="CDD" id="cd06550">
    <property type="entry name" value="TM_ABC_iron-siderophores_like"/>
    <property type="match status" value="1"/>
</dbReference>
<feature type="transmembrane region" description="Helical" evidence="8">
    <location>
        <begin position="93"/>
        <end position="112"/>
    </location>
</feature>
<dbReference type="STRING" id="595536.GCA_000178815_03224"/>
<comment type="similarity">
    <text evidence="2">Belongs to the binding-protein-dependent transport system permease family. FecCD subfamily.</text>
</comment>
<dbReference type="PANTHER" id="PTHR30472">
    <property type="entry name" value="FERRIC ENTEROBACTIN TRANSPORT SYSTEM PERMEASE PROTEIN"/>
    <property type="match status" value="1"/>
</dbReference>
<feature type="transmembrane region" description="Helical" evidence="8">
    <location>
        <begin position="149"/>
        <end position="171"/>
    </location>
</feature>
<keyword evidence="5 8" id="KW-0812">Transmembrane</keyword>
<organism evidence="9 10">
    <name type="scientific">Methylosinus trichosporium (strain ATCC 35070 / NCIMB 11131 / UNIQEM 75 / OB3b)</name>
    <dbReference type="NCBI Taxonomy" id="595536"/>
    <lineage>
        <taxon>Bacteria</taxon>
        <taxon>Pseudomonadati</taxon>
        <taxon>Pseudomonadota</taxon>
        <taxon>Alphaproteobacteria</taxon>
        <taxon>Hyphomicrobiales</taxon>
        <taxon>Methylocystaceae</taxon>
        <taxon>Methylosinus</taxon>
    </lineage>
</organism>
<dbReference type="FunFam" id="1.10.3470.10:FF:000001">
    <property type="entry name" value="Vitamin B12 ABC transporter permease BtuC"/>
    <property type="match status" value="1"/>
</dbReference>
<evidence type="ECO:0000256" key="1">
    <source>
        <dbReference type="ARBA" id="ARBA00004651"/>
    </source>
</evidence>
<feature type="transmembrane region" description="Helical" evidence="8">
    <location>
        <begin position="310"/>
        <end position="329"/>
    </location>
</feature>
<evidence type="ECO:0000256" key="3">
    <source>
        <dbReference type="ARBA" id="ARBA00022448"/>
    </source>
</evidence>
<name>A0A2D2CZF6_METT3</name>
<dbReference type="AlphaFoldDB" id="A0A2D2CZF6"/>
<dbReference type="PANTHER" id="PTHR30472:SF70">
    <property type="entry name" value="MOLYBDATE IMPORT SYSTEM PERMEASE PROTEIN MOLB"/>
    <property type="match status" value="1"/>
</dbReference>
<sequence length="334" mass="33989">MSTRLLLLPIALVAVVLIALSVGRYPLAPTDVVTFFCARVGLAELAPERLDLLHNLIVEIRLPRVLAAGLIGAALATSGASFQAVFRNPLVSPGILGVLGGAGFGAALGILVSGNLLVVQASAFLMGIVAVGVGVVIANLFGSASMVTLVLGGMISGALFTSALSIVKYVADPYEQLPAIVYWLMGSLGGVELRHVESAAGPILAAVAAMTLAGRALDALSMGDDEARSLGVPVEATRYGVIAAATLASSLCVSLAGMIGWVGLVVPHVARLAIGPTNSRLLPASAMLGAIFLIVADCVARNIAHAEIPIGVVTELLGVPAFVLVLGRARRAWL</sequence>
<dbReference type="Proteomes" id="UP000230709">
    <property type="component" value="Chromosome"/>
</dbReference>
<protein>
    <submittedName>
        <fullName evidence="9">Iron ABC transporter permease</fullName>
    </submittedName>
</protein>
<evidence type="ECO:0000256" key="4">
    <source>
        <dbReference type="ARBA" id="ARBA00022475"/>
    </source>
</evidence>
<proteinExistence type="inferred from homology"/>
<evidence type="ECO:0000256" key="2">
    <source>
        <dbReference type="ARBA" id="ARBA00007935"/>
    </source>
</evidence>
<keyword evidence="7 8" id="KW-0472">Membrane</keyword>
<dbReference type="GO" id="GO:0022857">
    <property type="term" value="F:transmembrane transporter activity"/>
    <property type="evidence" value="ECO:0007669"/>
    <property type="project" value="InterPro"/>
</dbReference>
<accession>A0A2D2CZF6</accession>
<reference evidence="10" key="1">
    <citation type="submission" date="2017-10" db="EMBL/GenBank/DDBJ databases">
        <title>Completed PacBio SMRT sequence of Methylosinus trichosporium OB3b reveals presence of a third large plasmid.</title>
        <authorList>
            <person name="Charles T.C."/>
            <person name="Lynch M.D.J."/>
            <person name="Heil J.R."/>
            <person name="Cheng J."/>
        </authorList>
    </citation>
    <scope>NUCLEOTIDE SEQUENCE [LARGE SCALE GENOMIC DNA]</scope>
    <source>
        <strain evidence="10">OB3b</strain>
    </source>
</reference>
<dbReference type="EMBL" id="CP023737">
    <property type="protein sequence ID" value="ATQ68120.1"/>
    <property type="molecule type" value="Genomic_DNA"/>
</dbReference>
<dbReference type="SUPFAM" id="SSF81345">
    <property type="entry name" value="ABC transporter involved in vitamin B12 uptake, BtuC"/>
    <property type="match status" value="1"/>
</dbReference>
<evidence type="ECO:0000313" key="10">
    <source>
        <dbReference type="Proteomes" id="UP000230709"/>
    </source>
</evidence>
<dbReference type="InterPro" id="IPR000522">
    <property type="entry name" value="ABC_transptr_permease_BtuC"/>
</dbReference>